<sequence>MSSDMTVFFQEEVDNFMQFTGAEQAKSNPVFIAVMGTTGSGKSSFIGAVTGQDDATISHELSSCTGSVSIFHHEMGEYNVYFIDTPGFDDTNQSDLEILKAISNFLSVAYANRNYLNGLIYLHRISDTRMGRTKKLNIEMFKSLCGEDAFSNIAILTSMWSTDELSAEFVKQVAREEQLKEEYLTDILSEDGLLRRLKSEDSSTIDVASAKEIFQELFDSWKDDKITLRIQHELVNDLVPLSETTAGKALSFHMDEVYQHYEVELSKLSEAIKEARASTRGSTFHHQDEATATILEQQTTVQRYLDQLRADQDAMKMSLLEVYAEEKERLTAQMSAMESRWKQELASREREQALREQVLAEMRASALTRDAGQQQRQERQEREAAQRQQLAVFSAEQDRRRKWEARYHAQLVQQGRWREEGYRAELEKMRKEMKDMKADFTKRMETADKAKRAWVGPLLEGTLSGGLGLAGAMITAGELDSFAASLRAVVRYECIR</sequence>
<keyword evidence="2" id="KW-1185">Reference proteome</keyword>
<organism evidence="1 2">
    <name type="scientific">Hypoxylon rubiginosum</name>
    <dbReference type="NCBI Taxonomy" id="110542"/>
    <lineage>
        <taxon>Eukaryota</taxon>
        <taxon>Fungi</taxon>
        <taxon>Dikarya</taxon>
        <taxon>Ascomycota</taxon>
        <taxon>Pezizomycotina</taxon>
        <taxon>Sordariomycetes</taxon>
        <taxon>Xylariomycetidae</taxon>
        <taxon>Xylariales</taxon>
        <taxon>Hypoxylaceae</taxon>
        <taxon>Hypoxylon</taxon>
    </lineage>
</organism>
<accession>A0ACC0D4M8</accession>
<name>A0ACC0D4M8_9PEZI</name>
<dbReference type="Proteomes" id="UP001497680">
    <property type="component" value="Unassembled WGS sequence"/>
</dbReference>
<comment type="caution">
    <text evidence="1">The sequence shown here is derived from an EMBL/GenBank/DDBJ whole genome shotgun (WGS) entry which is preliminary data.</text>
</comment>
<evidence type="ECO:0000313" key="2">
    <source>
        <dbReference type="Proteomes" id="UP001497680"/>
    </source>
</evidence>
<keyword evidence="1" id="KW-0378">Hydrolase</keyword>
<protein>
    <submittedName>
        <fullName evidence="1">P-loop containing nucleoside triphosphate hydrolase protein</fullName>
    </submittedName>
</protein>
<dbReference type="EMBL" id="MU394306">
    <property type="protein sequence ID" value="KAI6087706.1"/>
    <property type="molecule type" value="Genomic_DNA"/>
</dbReference>
<proteinExistence type="predicted"/>
<evidence type="ECO:0000313" key="1">
    <source>
        <dbReference type="EMBL" id="KAI6087706.1"/>
    </source>
</evidence>
<gene>
    <name evidence="1" type="ORF">F4821DRAFT_235738</name>
</gene>
<reference evidence="1 2" key="1">
    <citation type="journal article" date="2022" name="New Phytol.">
        <title>Ecological generalism drives hyperdiversity of secondary metabolite gene clusters in xylarialean endophytes.</title>
        <authorList>
            <person name="Franco M.E.E."/>
            <person name="Wisecaver J.H."/>
            <person name="Arnold A.E."/>
            <person name="Ju Y.M."/>
            <person name="Slot J.C."/>
            <person name="Ahrendt S."/>
            <person name="Moore L.P."/>
            <person name="Eastman K.E."/>
            <person name="Scott K."/>
            <person name="Konkel Z."/>
            <person name="Mondo S.J."/>
            <person name="Kuo A."/>
            <person name="Hayes R.D."/>
            <person name="Haridas S."/>
            <person name="Andreopoulos B."/>
            <person name="Riley R."/>
            <person name="LaButti K."/>
            <person name="Pangilinan J."/>
            <person name="Lipzen A."/>
            <person name="Amirebrahimi M."/>
            <person name="Yan J."/>
            <person name="Adam C."/>
            <person name="Keymanesh K."/>
            <person name="Ng V."/>
            <person name="Louie K."/>
            <person name="Northen T."/>
            <person name="Drula E."/>
            <person name="Henrissat B."/>
            <person name="Hsieh H.M."/>
            <person name="Youens-Clark K."/>
            <person name="Lutzoni F."/>
            <person name="Miadlikowska J."/>
            <person name="Eastwood D.C."/>
            <person name="Hamelin R.C."/>
            <person name="Grigoriev I.V."/>
            <person name="U'Ren J.M."/>
        </authorList>
    </citation>
    <scope>NUCLEOTIDE SEQUENCE [LARGE SCALE GENOMIC DNA]</scope>
    <source>
        <strain evidence="1 2">ER1909</strain>
    </source>
</reference>